<evidence type="ECO:0000256" key="1">
    <source>
        <dbReference type="ARBA" id="ARBA00008383"/>
    </source>
</evidence>
<proteinExistence type="inferred from homology"/>
<dbReference type="Proteomes" id="UP000070544">
    <property type="component" value="Unassembled WGS sequence"/>
</dbReference>
<dbReference type="InterPro" id="IPR044855">
    <property type="entry name" value="CoA-Trfase_III_dom3_sf"/>
</dbReference>
<keyword evidence="2" id="KW-0808">Transferase</keyword>
<sequence length="451" mass="49405">MAQRSFSLSLQLRATAYVPASLPLAPRCAVPSPRRKFSTEASPPPLPLKGIRVLDLTRILAGPYCTQILGDLGADVVKIEAPSGDETRRWGPPFLLSADQSERDAAYFMCVNRNKRSVVLNLKEKKAQAIVKDLAKSCDVLVENYVPGALAKWGLDYESMSKVNPGIVYCSITGYGQTGPHSHRAGFDVLIEAEAGLMHITGEADRPPVKVGVAITDITTGLYAHGAILASLMSRQVTGRGQHIDCSLLASQTAALANIASNFLIGGLEASRFGTAHTNIVPYQSFPTKDSSVVVGMPSNHMFVAFLRLIGRDDIANEPRFADNESRVAHRDVLLPMMEDIFRQRTTQEWLDLFHKERVQFTYAPVNNIRKTFEHDQVKHLKLVQEVEHESFGPIKVVANPVGYSHTPPTIRRAPPRLGEHTAEVLTEILGYDQGKIEALAGEGVVGLLKK</sequence>
<dbReference type="Gene3D" id="3.30.1540.10">
    <property type="entry name" value="formyl-coa transferase, domain 3"/>
    <property type="match status" value="1"/>
</dbReference>
<evidence type="ECO:0000256" key="2">
    <source>
        <dbReference type="ARBA" id="ARBA00022679"/>
    </source>
</evidence>
<reference evidence="3 4" key="1">
    <citation type="journal article" date="2015" name="Genome Biol. Evol.">
        <title>Phylogenomic analyses indicate that early fungi evolved digesting cell walls of algal ancestors of land plants.</title>
        <authorList>
            <person name="Chang Y."/>
            <person name="Wang S."/>
            <person name="Sekimoto S."/>
            <person name="Aerts A.L."/>
            <person name="Choi C."/>
            <person name="Clum A."/>
            <person name="LaButti K.M."/>
            <person name="Lindquist E.A."/>
            <person name="Yee Ngan C."/>
            <person name="Ohm R.A."/>
            <person name="Salamov A.A."/>
            <person name="Grigoriev I.V."/>
            <person name="Spatafora J.W."/>
            <person name="Berbee M.L."/>
        </authorList>
    </citation>
    <scope>NUCLEOTIDE SEQUENCE [LARGE SCALE GENOMIC DNA]</scope>
    <source>
        <strain evidence="3 4">JEL478</strain>
    </source>
</reference>
<gene>
    <name evidence="3" type="ORF">M427DRAFT_114123</name>
</gene>
<accession>A0A139A6K6</accession>
<evidence type="ECO:0000313" key="3">
    <source>
        <dbReference type="EMBL" id="KXS12442.1"/>
    </source>
</evidence>
<dbReference type="STRING" id="1344416.A0A139A6K6"/>
<keyword evidence="4" id="KW-1185">Reference proteome</keyword>
<dbReference type="AlphaFoldDB" id="A0A139A6K6"/>
<evidence type="ECO:0000313" key="4">
    <source>
        <dbReference type="Proteomes" id="UP000070544"/>
    </source>
</evidence>
<dbReference type="SUPFAM" id="SSF89796">
    <property type="entry name" value="CoA-transferase family III (CaiB/BaiF)"/>
    <property type="match status" value="1"/>
</dbReference>
<dbReference type="EMBL" id="KQ965788">
    <property type="protein sequence ID" value="KXS12442.1"/>
    <property type="molecule type" value="Genomic_DNA"/>
</dbReference>
<dbReference type="InterPro" id="IPR050483">
    <property type="entry name" value="CoA-transferase_III_domain"/>
</dbReference>
<dbReference type="InterPro" id="IPR023606">
    <property type="entry name" value="CoA-Trfase_III_dom_1_sf"/>
</dbReference>
<dbReference type="PANTHER" id="PTHR48207">
    <property type="entry name" value="SUCCINATE--HYDROXYMETHYLGLUTARATE COA-TRANSFERASE"/>
    <property type="match status" value="1"/>
</dbReference>
<comment type="similarity">
    <text evidence="1">Belongs to the CoA-transferase III family.</text>
</comment>
<dbReference type="Pfam" id="PF02515">
    <property type="entry name" value="CoA_transf_3"/>
    <property type="match status" value="1"/>
</dbReference>
<name>A0A139A6K6_GONPJ</name>
<protein>
    <submittedName>
        <fullName evidence="3">CAIB/BAIF family enzyme</fullName>
    </submittedName>
</protein>
<dbReference type="PANTHER" id="PTHR48207:SF3">
    <property type="entry name" value="SUCCINATE--HYDROXYMETHYLGLUTARATE COA-TRANSFERASE"/>
    <property type="match status" value="1"/>
</dbReference>
<dbReference type="GO" id="GO:0047369">
    <property type="term" value="F:succinate-hydroxymethylglutarate CoA-transferase activity"/>
    <property type="evidence" value="ECO:0007669"/>
    <property type="project" value="TreeGrafter"/>
</dbReference>
<organism evidence="3 4">
    <name type="scientific">Gonapodya prolifera (strain JEL478)</name>
    <name type="common">Monoblepharis prolifera</name>
    <dbReference type="NCBI Taxonomy" id="1344416"/>
    <lineage>
        <taxon>Eukaryota</taxon>
        <taxon>Fungi</taxon>
        <taxon>Fungi incertae sedis</taxon>
        <taxon>Chytridiomycota</taxon>
        <taxon>Chytridiomycota incertae sedis</taxon>
        <taxon>Monoblepharidomycetes</taxon>
        <taxon>Monoblepharidales</taxon>
        <taxon>Gonapodyaceae</taxon>
        <taxon>Gonapodya</taxon>
    </lineage>
</organism>
<dbReference type="GO" id="GO:0005739">
    <property type="term" value="C:mitochondrion"/>
    <property type="evidence" value="ECO:0007669"/>
    <property type="project" value="TreeGrafter"/>
</dbReference>
<dbReference type="OMA" id="IIAGPYC"/>
<dbReference type="OrthoDB" id="5863171at2759"/>
<dbReference type="Gene3D" id="3.40.50.10540">
    <property type="entry name" value="Crotonobetainyl-coa:carnitine coa-transferase, domain 1"/>
    <property type="match status" value="1"/>
</dbReference>
<dbReference type="InterPro" id="IPR003673">
    <property type="entry name" value="CoA-Trfase_fam_III"/>
</dbReference>